<feature type="transmembrane region" description="Helical" evidence="11">
    <location>
        <begin position="135"/>
        <end position="153"/>
    </location>
</feature>
<keyword evidence="4" id="KW-0201">Cytochrome c-type biogenesis</keyword>
<dbReference type="Pfam" id="PF00578">
    <property type="entry name" value="AhpC-TSA"/>
    <property type="match status" value="1"/>
</dbReference>
<dbReference type="EMBL" id="JAYWVC010000015">
    <property type="protein sequence ID" value="MED7821842.1"/>
    <property type="molecule type" value="Genomic_DNA"/>
</dbReference>
<evidence type="ECO:0000256" key="10">
    <source>
        <dbReference type="SAM" id="MobiDB-lite"/>
    </source>
</evidence>
<keyword evidence="6 11" id="KW-1133">Transmembrane helix</keyword>
<dbReference type="SUPFAM" id="SSF52833">
    <property type="entry name" value="Thioredoxin-like"/>
    <property type="match status" value="1"/>
</dbReference>
<evidence type="ECO:0000256" key="1">
    <source>
        <dbReference type="ARBA" id="ARBA00004141"/>
    </source>
</evidence>
<dbReference type="InterPro" id="IPR036249">
    <property type="entry name" value="Thioredoxin-like_sf"/>
</dbReference>
<dbReference type="InterPro" id="IPR050553">
    <property type="entry name" value="Thioredoxin_ResA/DsbE_sf"/>
</dbReference>
<dbReference type="InterPro" id="IPR009908">
    <property type="entry name" value="Methylamine_util_MauE"/>
</dbReference>
<name>A0ABU7FE53_9ACTN</name>
<evidence type="ECO:0000256" key="5">
    <source>
        <dbReference type="ARBA" id="ARBA00022968"/>
    </source>
</evidence>
<dbReference type="Pfam" id="PF07291">
    <property type="entry name" value="MauE"/>
    <property type="match status" value="1"/>
</dbReference>
<dbReference type="CDD" id="cd02966">
    <property type="entry name" value="TlpA_like_family"/>
    <property type="match status" value="1"/>
</dbReference>
<dbReference type="PANTHER" id="PTHR42852:SF6">
    <property type="entry name" value="THIOL:DISULFIDE INTERCHANGE PROTEIN DSBE"/>
    <property type="match status" value="1"/>
</dbReference>
<keyword evidence="14" id="KW-1185">Reference proteome</keyword>
<reference evidence="13" key="1">
    <citation type="submission" date="2024-01" db="EMBL/GenBank/DDBJ databases">
        <title>First draft genome sequence data of TA4-1, the type strain of Gram-positive actinobacterium Streptomyces chiangmaiensis.</title>
        <authorList>
            <person name="Yasawong M."/>
            <person name="Nantapong N."/>
        </authorList>
    </citation>
    <scope>NUCLEOTIDE SEQUENCE</scope>
    <source>
        <strain evidence="13">TA4-1</strain>
    </source>
</reference>
<dbReference type="RefSeq" id="WP_329506086.1">
    <property type="nucleotide sequence ID" value="NZ_BAAAYZ010000217.1"/>
</dbReference>
<feature type="transmembrane region" description="Helical" evidence="11">
    <location>
        <begin position="301"/>
        <end position="325"/>
    </location>
</feature>
<evidence type="ECO:0000256" key="7">
    <source>
        <dbReference type="ARBA" id="ARBA00023136"/>
    </source>
</evidence>
<evidence type="ECO:0000256" key="8">
    <source>
        <dbReference type="ARBA" id="ARBA00023157"/>
    </source>
</evidence>
<accession>A0ABU7FE53</accession>
<sequence length="348" mass="35667">MGEMILPVAIALATVFGVAAAAKSTDLEGLRRALVDFGLPSRTAAPLGRLLVTCECGIAVGLVVQPWARGGGLGALLLLTVVSAVIASNLSRGRAPACHCFGGLQATPVGWSTIARNALLATLAGFVAADGHPHWLFAGLAVVTSALWAGLWAKETGKVRAGMPAPPFSLPDESGQDRTLEDLLTPGRPLLLVFSDRRCGACTALLPQVARWQRTHDGSVTIAVVSGGPHPEPLAAAKDDRPRRLLADPDRRVLAAYGITTTPGAVLIDAEGIVAAASAVGAPEVGNLVAMALRLRGRPTAAGRVVLFASAALVPAFTTVCAVGHDIASPERPPVQDDQAVPFGSAGR</sequence>
<keyword evidence="9" id="KW-0676">Redox-active center</keyword>
<keyword evidence="8" id="KW-1015">Disulfide bond</keyword>
<evidence type="ECO:0000313" key="14">
    <source>
        <dbReference type="Proteomes" id="UP001333996"/>
    </source>
</evidence>
<comment type="subcellular location">
    <subcellularLocation>
        <location evidence="2">Cell envelope</location>
    </subcellularLocation>
    <subcellularLocation>
        <location evidence="1">Membrane</location>
        <topology evidence="1">Multi-pass membrane protein</topology>
    </subcellularLocation>
</comment>
<gene>
    <name evidence="13" type="ORF">VXC91_07560</name>
</gene>
<protein>
    <submittedName>
        <fullName evidence="13">MauE/DoxX family redox-associated membrane protein</fullName>
    </submittedName>
</protein>
<comment type="caution">
    <text evidence="13">The sequence shown here is derived from an EMBL/GenBank/DDBJ whole genome shotgun (WGS) entry which is preliminary data.</text>
</comment>
<dbReference type="PANTHER" id="PTHR42852">
    <property type="entry name" value="THIOL:DISULFIDE INTERCHANGE PROTEIN DSBE"/>
    <property type="match status" value="1"/>
</dbReference>
<evidence type="ECO:0000259" key="12">
    <source>
        <dbReference type="PROSITE" id="PS51352"/>
    </source>
</evidence>
<proteinExistence type="predicted"/>
<feature type="transmembrane region" description="Helical" evidence="11">
    <location>
        <begin position="67"/>
        <end position="88"/>
    </location>
</feature>
<dbReference type="Gene3D" id="3.40.30.10">
    <property type="entry name" value="Glutaredoxin"/>
    <property type="match status" value="1"/>
</dbReference>
<keyword evidence="3 11" id="KW-0812">Transmembrane</keyword>
<dbReference type="PROSITE" id="PS51352">
    <property type="entry name" value="THIOREDOXIN_2"/>
    <property type="match status" value="1"/>
</dbReference>
<dbReference type="Proteomes" id="UP001333996">
    <property type="component" value="Unassembled WGS sequence"/>
</dbReference>
<evidence type="ECO:0000256" key="3">
    <source>
        <dbReference type="ARBA" id="ARBA00022692"/>
    </source>
</evidence>
<feature type="region of interest" description="Disordered" evidence="10">
    <location>
        <begin position="328"/>
        <end position="348"/>
    </location>
</feature>
<dbReference type="InterPro" id="IPR000866">
    <property type="entry name" value="AhpC/TSA"/>
</dbReference>
<evidence type="ECO:0000313" key="13">
    <source>
        <dbReference type="EMBL" id="MED7821842.1"/>
    </source>
</evidence>
<evidence type="ECO:0000256" key="11">
    <source>
        <dbReference type="SAM" id="Phobius"/>
    </source>
</evidence>
<dbReference type="InterPro" id="IPR013766">
    <property type="entry name" value="Thioredoxin_domain"/>
</dbReference>
<keyword evidence="5" id="KW-0735">Signal-anchor</keyword>
<evidence type="ECO:0000256" key="4">
    <source>
        <dbReference type="ARBA" id="ARBA00022748"/>
    </source>
</evidence>
<evidence type="ECO:0000256" key="9">
    <source>
        <dbReference type="ARBA" id="ARBA00023284"/>
    </source>
</evidence>
<evidence type="ECO:0000256" key="6">
    <source>
        <dbReference type="ARBA" id="ARBA00022989"/>
    </source>
</evidence>
<keyword evidence="7 11" id="KW-0472">Membrane</keyword>
<evidence type="ECO:0000256" key="2">
    <source>
        <dbReference type="ARBA" id="ARBA00004196"/>
    </source>
</evidence>
<feature type="domain" description="Thioredoxin" evidence="12">
    <location>
        <begin position="159"/>
        <end position="297"/>
    </location>
</feature>
<organism evidence="13 14">
    <name type="scientific">Streptomyces chiangmaiensis</name>
    <dbReference type="NCBI Taxonomy" id="766497"/>
    <lineage>
        <taxon>Bacteria</taxon>
        <taxon>Bacillati</taxon>
        <taxon>Actinomycetota</taxon>
        <taxon>Actinomycetes</taxon>
        <taxon>Kitasatosporales</taxon>
        <taxon>Streptomycetaceae</taxon>
        <taxon>Streptomyces</taxon>
    </lineage>
</organism>